<keyword evidence="5" id="KW-1185">Reference proteome</keyword>
<dbReference type="EMBL" id="FMCS01000006">
    <property type="protein sequence ID" value="SCF08957.1"/>
    <property type="molecule type" value="Genomic_DNA"/>
</dbReference>
<name>A0A1C4XKH8_9ACTN</name>
<feature type="signal peptide" evidence="2">
    <location>
        <begin position="1"/>
        <end position="23"/>
    </location>
</feature>
<feature type="domain" description="N,N-dimethylformamidase beta subunit-like C-terminal" evidence="3">
    <location>
        <begin position="99"/>
        <end position="470"/>
    </location>
</feature>
<organism evidence="4 5">
    <name type="scientific">Micromonospora chaiyaphumensis</name>
    <dbReference type="NCBI Taxonomy" id="307119"/>
    <lineage>
        <taxon>Bacteria</taxon>
        <taxon>Bacillati</taxon>
        <taxon>Actinomycetota</taxon>
        <taxon>Actinomycetes</taxon>
        <taxon>Micromonosporales</taxon>
        <taxon>Micromonosporaceae</taxon>
        <taxon>Micromonospora</taxon>
    </lineage>
</organism>
<evidence type="ECO:0000313" key="4">
    <source>
        <dbReference type="EMBL" id="SCF08957.1"/>
    </source>
</evidence>
<dbReference type="Pfam" id="PF20254">
    <property type="entry name" value="DMFA2_C"/>
    <property type="match status" value="1"/>
</dbReference>
<keyword evidence="2" id="KW-0732">Signal</keyword>
<protein>
    <recommendedName>
        <fullName evidence="3">N,N-dimethylformamidase beta subunit-like C-terminal domain-containing protein</fullName>
    </recommendedName>
</protein>
<evidence type="ECO:0000259" key="3">
    <source>
        <dbReference type="Pfam" id="PF20254"/>
    </source>
</evidence>
<dbReference type="InterPro" id="IPR046540">
    <property type="entry name" value="DMFA2_C"/>
</dbReference>
<accession>A0A1C4XKH8</accession>
<feature type="compositionally biased region" description="Basic and acidic residues" evidence="1">
    <location>
        <begin position="46"/>
        <end position="55"/>
    </location>
</feature>
<dbReference type="RefSeq" id="WP_244167753.1">
    <property type="nucleotide sequence ID" value="NZ_FMCS01000006.1"/>
</dbReference>
<sequence>MVRLRRRWALGLLLGGVSATALGTGEPVLSRRTGTPVRRQSSPVEVENHAAGEPWWPRDDTRAADDRLRQIQGYASTTSLAPGESVDFHVALNPAGRFRITVHRLGWYDGAGARTMLTSPHLDGTPQPVPPADPDTGAIACRWPVSWSLRIPEDWTSGLYQAVFTSAGGWRACTPFVVRDDRREAALCVVLPVTTWQAYNQWPRDQRSGTSLYNGYTAGGRQDPALRAREVSFDRPYADTGQPTQFSRDNDAVRWLERNRYDVSYATSFDLHSGRLDPRRHRGLVFCGHDEYWSAEMRRATEAGLAGGTSLAFLGANSVYWHIRVRPSADGRPERVVACAKTTPDPDEDAAGPTVTWRDLDQPEQALLGVQYNGIVATPQPLVVRSADHWVWAGTGVADGDRIPGVVAGEADGVHAATARPLGLGETLLSGSLYPARQGGRRMQSTHVYETPRGAVVFATGTLGWTMALNRRGHRDERIERATANVLDRMIADPPARSAPVSGTDPGTADKPGASPATTNR</sequence>
<proteinExistence type="predicted"/>
<evidence type="ECO:0000256" key="2">
    <source>
        <dbReference type="SAM" id="SignalP"/>
    </source>
</evidence>
<evidence type="ECO:0000313" key="5">
    <source>
        <dbReference type="Proteomes" id="UP000199629"/>
    </source>
</evidence>
<feature type="region of interest" description="Disordered" evidence="1">
    <location>
        <begin position="30"/>
        <end position="55"/>
    </location>
</feature>
<feature type="region of interest" description="Disordered" evidence="1">
    <location>
        <begin position="491"/>
        <end position="521"/>
    </location>
</feature>
<dbReference type="Proteomes" id="UP000199629">
    <property type="component" value="Unassembled WGS sequence"/>
</dbReference>
<dbReference type="AlphaFoldDB" id="A0A1C4XKH8"/>
<gene>
    <name evidence="4" type="ORF">GA0070214_106118</name>
</gene>
<reference evidence="5" key="1">
    <citation type="submission" date="2016-06" db="EMBL/GenBank/DDBJ databases">
        <authorList>
            <person name="Varghese N."/>
            <person name="Submissions Spin"/>
        </authorList>
    </citation>
    <scope>NUCLEOTIDE SEQUENCE [LARGE SCALE GENOMIC DNA]</scope>
    <source>
        <strain evidence="5">DSM 45246</strain>
    </source>
</reference>
<feature type="chain" id="PRO_5039134752" description="N,N-dimethylformamidase beta subunit-like C-terminal domain-containing protein" evidence="2">
    <location>
        <begin position="24"/>
        <end position="521"/>
    </location>
</feature>
<evidence type="ECO:0000256" key="1">
    <source>
        <dbReference type="SAM" id="MobiDB-lite"/>
    </source>
</evidence>